<proteinExistence type="predicted"/>
<dbReference type="EMBL" id="BBMM01000007">
    <property type="protein sequence ID" value="GAL00956.1"/>
    <property type="molecule type" value="Genomic_DNA"/>
</dbReference>
<reference evidence="3 4" key="1">
    <citation type="journal article" date="2014" name="Genome Announc.">
        <title>Draft Genome Sequences of Marine Flavobacterium Nonlabens Strains NR17, NR24, NR27, NR32, NR33, and Ara13.</title>
        <authorList>
            <person name="Nakanishi M."/>
            <person name="Meirelles P."/>
            <person name="Suzuki R."/>
            <person name="Takatani N."/>
            <person name="Mino S."/>
            <person name="Suda W."/>
            <person name="Oshima K."/>
            <person name="Hattori M."/>
            <person name="Ohkuma M."/>
            <person name="Hosokawa M."/>
            <person name="Miyashita K."/>
            <person name="Thompson F.L."/>
            <person name="Niwa A."/>
            <person name="Sawabe T."/>
            <person name="Sawabe T."/>
        </authorList>
    </citation>
    <scope>NUCLEOTIDE SEQUENCE [LARGE SCALE GENOMIC DNA]</scope>
    <source>
        <strain evidence="4">JCM19314</strain>
    </source>
</reference>
<evidence type="ECO:0000313" key="4">
    <source>
        <dbReference type="Proteomes" id="UP000029226"/>
    </source>
</evidence>
<dbReference type="Gene3D" id="2.40.160.20">
    <property type="match status" value="1"/>
</dbReference>
<dbReference type="AlphaFoldDB" id="A0A090QDE9"/>
<dbReference type="InterPro" id="IPR025665">
    <property type="entry name" value="Beta-barrel_OMP_2"/>
</dbReference>
<accession>A0A090QDE9</accession>
<evidence type="ECO:0000313" key="3">
    <source>
        <dbReference type="EMBL" id="GAL00956.1"/>
    </source>
</evidence>
<dbReference type="InterPro" id="IPR011250">
    <property type="entry name" value="OMP/PagP_B-barrel"/>
</dbReference>
<organism evidence="3 4">
    <name type="scientific">Nonlabens ulvanivorans</name>
    <name type="common">Persicivirga ulvanivorans</name>
    <dbReference type="NCBI Taxonomy" id="906888"/>
    <lineage>
        <taxon>Bacteria</taxon>
        <taxon>Pseudomonadati</taxon>
        <taxon>Bacteroidota</taxon>
        <taxon>Flavobacteriia</taxon>
        <taxon>Flavobacteriales</taxon>
        <taxon>Flavobacteriaceae</taxon>
        <taxon>Nonlabens</taxon>
    </lineage>
</organism>
<feature type="chain" id="PRO_5001862028" description="Outer membrane protein beta-barrel domain-containing protein" evidence="1">
    <location>
        <begin position="21"/>
        <end position="204"/>
    </location>
</feature>
<dbReference type="Pfam" id="PF13568">
    <property type="entry name" value="OMP_b-brl_2"/>
    <property type="match status" value="1"/>
</dbReference>
<evidence type="ECO:0000259" key="2">
    <source>
        <dbReference type="Pfam" id="PF13568"/>
    </source>
</evidence>
<dbReference type="SUPFAM" id="SSF56925">
    <property type="entry name" value="OMPA-like"/>
    <property type="match status" value="1"/>
</dbReference>
<gene>
    <name evidence="3" type="ORF">JCM19314_182</name>
</gene>
<evidence type="ECO:0000256" key="1">
    <source>
        <dbReference type="SAM" id="SignalP"/>
    </source>
</evidence>
<protein>
    <recommendedName>
        <fullName evidence="2">Outer membrane protein beta-barrel domain-containing protein</fullName>
    </recommendedName>
</protein>
<feature type="domain" description="Outer membrane protein beta-barrel" evidence="2">
    <location>
        <begin position="19"/>
        <end position="181"/>
    </location>
</feature>
<dbReference type="Proteomes" id="UP000029226">
    <property type="component" value="Unassembled WGS sequence"/>
</dbReference>
<sequence>MKKLILTLITCVSLSLTGQAQEKGLIEVMGSAGLNISNVSNAFDNTKSDFNFNAAVGAEYYFSDRWGGIKTKIILDQKGWADGFVSDEFGTLITDFRLSYTTIPVTGVLHFGRSDNWYLHFGGYVGFLNDATALANDSDVSEAFSSTDFGFNTGIGVRIPISDQAKIFFEYDAQSGLNDVFKENNGEAARNGRSSINAGIVFSL</sequence>
<feature type="signal peptide" evidence="1">
    <location>
        <begin position="1"/>
        <end position="20"/>
    </location>
</feature>
<name>A0A090QDE9_NONUL</name>
<comment type="caution">
    <text evidence="3">The sequence shown here is derived from an EMBL/GenBank/DDBJ whole genome shotgun (WGS) entry which is preliminary data.</text>
</comment>
<keyword evidence="1" id="KW-0732">Signal</keyword>